<dbReference type="Gene3D" id="3.40.50.20">
    <property type="match status" value="1"/>
</dbReference>
<keyword evidence="4 10" id="KW-0317">Glutathione biosynthesis</keyword>
<evidence type="ECO:0000313" key="13">
    <source>
        <dbReference type="Proteomes" id="UP000078228"/>
    </source>
</evidence>
<dbReference type="Pfam" id="PF02951">
    <property type="entry name" value="GSH-S_N"/>
    <property type="match status" value="1"/>
</dbReference>
<keyword evidence="9" id="KW-0464">Manganese</keyword>
<dbReference type="GO" id="GO:0005524">
    <property type="term" value="F:ATP binding"/>
    <property type="evidence" value="ECO:0007669"/>
    <property type="project" value="UniProtKB-UniRule"/>
</dbReference>
<keyword evidence="5" id="KW-0479">Metal-binding</keyword>
<dbReference type="Proteomes" id="UP000078228">
    <property type="component" value="Unassembled WGS sequence"/>
</dbReference>
<comment type="caution">
    <text evidence="12">The sequence shown here is derived from an EMBL/GenBank/DDBJ whole genome shotgun (WGS) entry which is preliminary data.</text>
</comment>
<evidence type="ECO:0000313" key="12">
    <source>
        <dbReference type="EMBL" id="OAU95819.1"/>
    </source>
</evidence>
<dbReference type="HAMAP" id="MF_00162">
    <property type="entry name" value="GSH_S"/>
    <property type="match status" value="1"/>
</dbReference>
<keyword evidence="3 10" id="KW-0436">Ligase</keyword>
<dbReference type="InterPro" id="IPR004215">
    <property type="entry name" value="GSHS_N"/>
</dbReference>
<name>A0A198UHN8_MORCA</name>
<dbReference type="Gene3D" id="3.30.1490.20">
    <property type="entry name" value="ATP-grasp fold, A domain"/>
    <property type="match status" value="1"/>
</dbReference>
<evidence type="ECO:0000256" key="5">
    <source>
        <dbReference type="ARBA" id="ARBA00022723"/>
    </source>
</evidence>
<dbReference type="OrthoDB" id="9785415at2"/>
<evidence type="ECO:0000259" key="11">
    <source>
        <dbReference type="PROSITE" id="PS50975"/>
    </source>
</evidence>
<accession>A0A198UHN8</accession>
<evidence type="ECO:0000256" key="2">
    <source>
        <dbReference type="ARBA" id="ARBA00001946"/>
    </source>
</evidence>
<comment type="pathway">
    <text evidence="10">Sulfur metabolism; glutathione biosynthesis; glutathione from L-cysteine and L-glutamate: step 2/2.</text>
</comment>
<gene>
    <name evidence="10" type="primary">gshB</name>
    <name evidence="12" type="ORF">AO384_1177</name>
</gene>
<evidence type="ECO:0000256" key="9">
    <source>
        <dbReference type="ARBA" id="ARBA00023211"/>
    </source>
</evidence>
<evidence type="ECO:0000256" key="4">
    <source>
        <dbReference type="ARBA" id="ARBA00022684"/>
    </source>
</evidence>
<comment type="cofactor">
    <cofactor evidence="2">
        <name>Mg(2+)</name>
        <dbReference type="ChEBI" id="CHEBI:18420"/>
    </cofactor>
</comment>
<sequence length="324" mass="36082">MKKLRFLIVMDDIATVNYKKDTTLAMMWAADERGHELYYCQIHDLWLSQGALNVDAWPLQVFKNPENFYELGEASAHLATDFDVILMRKDPPFDMKFLYALHLLDYAKQAGVWVVNDPLSVKDCNEKLFATQFSELMSPTIVTNKQAHIRAFIAEHQDVIVKPLDGMGGMGIFRLTADSPNIGATLEMLTQMGELPIMAQKYIPAIAEGDKRVLIVGGKPVEYCLARIPSQGETRGNLAAGGRGVAMPLMERERQLANAVAPTLLEKGLYFVGLDVIGGYITEINVTSPTCVREIDDQCGTQIAVDFIEFIETNLKHHTTPSAE</sequence>
<keyword evidence="7 10" id="KW-0067">ATP-binding</keyword>
<dbReference type="Pfam" id="PF02955">
    <property type="entry name" value="GSH-S_ATP"/>
    <property type="match status" value="1"/>
</dbReference>
<reference evidence="12 13" key="1">
    <citation type="journal article" date="2016" name="Genome Biol. Evol.">
        <title>Comparative Genomic Analyses of the Moraxella catarrhalis Serosensitive and Seroresistant Lineages Demonstrate Their Independent Evolution.</title>
        <authorList>
            <person name="Earl J.P."/>
            <person name="de Vries S.P."/>
            <person name="Ahmed A."/>
            <person name="Powell E."/>
            <person name="Schultz M.P."/>
            <person name="Hermans P.W."/>
            <person name="Hill D.J."/>
            <person name="Zhou Z."/>
            <person name="Constantinidou C.I."/>
            <person name="Hu F.Z."/>
            <person name="Bootsma H.J."/>
            <person name="Ehrlich G.D."/>
        </authorList>
    </citation>
    <scope>NUCLEOTIDE SEQUENCE [LARGE SCALE GENOMIC DNA]</scope>
    <source>
        <strain evidence="12 13">Z7542</strain>
    </source>
</reference>
<dbReference type="InterPro" id="IPR013815">
    <property type="entry name" value="ATP_grasp_subdomain_1"/>
</dbReference>
<keyword evidence="13" id="KW-1185">Reference proteome</keyword>
<evidence type="ECO:0000256" key="1">
    <source>
        <dbReference type="ARBA" id="ARBA00001936"/>
    </source>
</evidence>
<comment type="cofactor">
    <cofactor evidence="1">
        <name>Mn(2+)</name>
        <dbReference type="ChEBI" id="CHEBI:29035"/>
    </cofactor>
</comment>
<dbReference type="EC" id="6.3.2.3" evidence="10"/>
<evidence type="ECO:0000256" key="6">
    <source>
        <dbReference type="ARBA" id="ARBA00022741"/>
    </source>
</evidence>
<comment type="similarity">
    <text evidence="10">Belongs to the prokaryotic GSH synthase family.</text>
</comment>
<dbReference type="Gene3D" id="3.30.470.20">
    <property type="entry name" value="ATP-grasp fold, B domain"/>
    <property type="match status" value="1"/>
</dbReference>
<dbReference type="InterPro" id="IPR004218">
    <property type="entry name" value="GSHS_ATP-bd"/>
</dbReference>
<dbReference type="PROSITE" id="PS50975">
    <property type="entry name" value="ATP_GRASP"/>
    <property type="match status" value="1"/>
</dbReference>
<dbReference type="GO" id="GO:0005737">
    <property type="term" value="C:cytoplasm"/>
    <property type="evidence" value="ECO:0007669"/>
    <property type="project" value="TreeGrafter"/>
</dbReference>
<dbReference type="InterPro" id="IPR011761">
    <property type="entry name" value="ATP-grasp"/>
</dbReference>
<proteinExistence type="inferred from homology"/>
<comment type="catalytic activity">
    <reaction evidence="10">
        <text>gamma-L-glutamyl-L-cysteine + glycine + ATP = glutathione + ADP + phosphate + H(+)</text>
        <dbReference type="Rhea" id="RHEA:13557"/>
        <dbReference type="ChEBI" id="CHEBI:15378"/>
        <dbReference type="ChEBI" id="CHEBI:30616"/>
        <dbReference type="ChEBI" id="CHEBI:43474"/>
        <dbReference type="ChEBI" id="CHEBI:57305"/>
        <dbReference type="ChEBI" id="CHEBI:57925"/>
        <dbReference type="ChEBI" id="CHEBI:58173"/>
        <dbReference type="ChEBI" id="CHEBI:456216"/>
        <dbReference type="EC" id="6.3.2.3"/>
    </reaction>
</comment>
<dbReference type="EMBL" id="LXHC01000021">
    <property type="protein sequence ID" value="OAU95819.1"/>
    <property type="molecule type" value="Genomic_DNA"/>
</dbReference>
<evidence type="ECO:0000256" key="7">
    <source>
        <dbReference type="ARBA" id="ARBA00022840"/>
    </source>
</evidence>
<dbReference type="eggNOG" id="COG0189">
    <property type="taxonomic scope" value="Bacteria"/>
</dbReference>
<dbReference type="PATRIC" id="fig|480.237.peg.455"/>
<dbReference type="NCBIfam" id="TIGR01380">
    <property type="entry name" value="glut_syn"/>
    <property type="match status" value="1"/>
</dbReference>
<protein>
    <recommendedName>
        <fullName evidence="10">Glutathione synthetase</fullName>
        <ecNumber evidence="10">6.3.2.3</ecNumber>
    </recommendedName>
    <alternativeName>
        <fullName evidence="10">GSH synthetase</fullName>
        <shortName evidence="10">GSH-S</shortName>
        <shortName evidence="10">GSHase</shortName>
    </alternativeName>
    <alternativeName>
        <fullName evidence="10">Glutathione synthase</fullName>
    </alternativeName>
</protein>
<dbReference type="PANTHER" id="PTHR21621:SF4">
    <property type="entry name" value="GLUTATHIONE SYNTHETASE"/>
    <property type="match status" value="1"/>
</dbReference>
<dbReference type="PANTHER" id="PTHR21621">
    <property type="entry name" value="RIBOSOMAL PROTEIN S6 MODIFICATION PROTEIN"/>
    <property type="match status" value="1"/>
</dbReference>
<organism evidence="12 13">
    <name type="scientific">Moraxella catarrhalis</name>
    <name type="common">Branhamella catarrhalis</name>
    <dbReference type="NCBI Taxonomy" id="480"/>
    <lineage>
        <taxon>Bacteria</taxon>
        <taxon>Pseudomonadati</taxon>
        <taxon>Pseudomonadota</taxon>
        <taxon>Gammaproteobacteria</taxon>
        <taxon>Moraxellales</taxon>
        <taxon>Moraxellaceae</taxon>
        <taxon>Moraxella</taxon>
    </lineage>
</organism>
<dbReference type="GO" id="GO:0046872">
    <property type="term" value="F:metal ion binding"/>
    <property type="evidence" value="ECO:0007669"/>
    <property type="project" value="UniProtKB-KW"/>
</dbReference>
<evidence type="ECO:0000256" key="8">
    <source>
        <dbReference type="ARBA" id="ARBA00022842"/>
    </source>
</evidence>
<dbReference type="NCBIfam" id="NF003573">
    <property type="entry name" value="PRK05246.1"/>
    <property type="match status" value="1"/>
</dbReference>
<dbReference type="GO" id="GO:0004363">
    <property type="term" value="F:glutathione synthase activity"/>
    <property type="evidence" value="ECO:0007669"/>
    <property type="project" value="UniProtKB-UniRule"/>
</dbReference>
<dbReference type="UniPathway" id="UPA00142">
    <property type="reaction ID" value="UER00210"/>
</dbReference>
<evidence type="ECO:0000256" key="3">
    <source>
        <dbReference type="ARBA" id="ARBA00022598"/>
    </source>
</evidence>
<keyword evidence="8" id="KW-0460">Magnesium</keyword>
<feature type="domain" description="ATP-grasp" evidence="11">
    <location>
        <begin position="127"/>
        <end position="312"/>
    </location>
</feature>
<dbReference type="SUPFAM" id="SSF52440">
    <property type="entry name" value="PreATP-grasp domain"/>
    <property type="match status" value="1"/>
</dbReference>
<evidence type="ECO:0000256" key="10">
    <source>
        <dbReference type="HAMAP-Rule" id="MF_00162"/>
    </source>
</evidence>
<dbReference type="RefSeq" id="WP_064610001.1">
    <property type="nucleotide sequence ID" value="NZ_LXHB01000020.1"/>
</dbReference>
<dbReference type="InterPro" id="IPR016185">
    <property type="entry name" value="PreATP-grasp_dom_sf"/>
</dbReference>
<dbReference type="AlphaFoldDB" id="A0A198UHN8"/>
<dbReference type="SUPFAM" id="SSF56059">
    <property type="entry name" value="Glutathione synthetase ATP-binding domain-like"/>
    <property type="match status" value="1"/>
</dbReference>
<dbReference type="InterPro" id="IPR006284">
    <property type="entry name" value="Glut_synth_pro"/>
</dbReference>
<keyword evidence="6 10" id="KW-0547">Nucleotide-binding</keyword>